<comment type="caution">
    <text evidence="2">The sequence shown here is derived from an EMBL/GenBank/DDBJ whole genome shotgun (WGS) entry which is preliminary data.</text>
</comment>
<gene>
    <name evidence="2" type="ORF">RF55_20283</name>
</gene>
<feature type="non-terminal residue" evidence="2">
    <location>
        <position position="230"/>
    </location>
</feature>
<dbReference type="STRING" id="67767.A0A0J7JZ74"/>
<evidence type="ECO:0000256" key="1">
    <source>
        <dbReference type="SAM" id="MobiDB-lite"/>
    </source>
</evidence>
<sequence>MVLRKEREKNQDNPLPISSLSSEIQSLSTATSDIKENLKEKVERHKNAMIQKRQDKQIDAEAQALSKALINKECESSEGTKAKKRSQESFSAAFVTKKMKQMSIESSNHVKDSQQSISDSQSSSTSNEQNASSKTGTSIMDMYQACDSEKTRKEVRKRAIQMMRHSGYTVSVVEPGEFALKYAFSAPYHLFFTRIEKSKETYNQQFSITFPEILDRSLGEIVNSLHINFM</sequence>
<feature type="compositionally biased region" description="Low complexity" evidence="1">
    <location>
        <begin position="113"/>
        <end position="133"/>
    </location>
</feature>
<dbReference type="Proteomes" id="UP000036403">
    <property type="component" value="Unassembled WGS sequence"/>
</dbReference>
<proteinExistence type="predicted"/>
<dbReference type="OrthoDB" id="47785at2759"/>
<reference evidence="2 3" key="1">
    <citation type="submission" date="2015-04" db="EMBL/GenBank/DDBJ databases">
        <title>Lasius niger genome sequencing.</title>
        <authorList>
            <person name="Konorov E.A."/>
            <person name="Nikitin M.A."/>
            <person name="Kirill M.V."/>
            <person name="Chang P."/>
        </authorList>
    </citation>
    <scope>NUCLEOTIDE SEQUENCE [LARGE SCALE GENOMIC DNA]</scope>
    <source>
        <tissue evidence="2">Whole</tissue>
    </source>
</reference>
<organism evidence="2 3">
    <name type="scientific">Lasius niger</name>
    <name type="common">Black garden ant</name>
    <dbReference type="NCBI Taxonomy" id="67767"/>
    <lineage>
        <taxon>Eukaryota</taxon>
        <taxon>Metazoa</taxon>
        <taxon>Ecdysozoa</taxon>
        <taxon>Arthropoda</taxon>
        <taxon>Hexapoda</taxon>
        <taxon>Insecta</taxon>
        <taxon>Pterygota</taxon>
        <taxon>Neoptera</taxon>
        <taxon>Endopterygota</taxon>
        <taxon>Hymenoptera</taxon>
        <taxon>Apocrita</taxon>
        <taxon>Aculeata</taxon>
        <taxon>Formicoidea</taxon>
        <taxon>Formicidae</taxon>
        <taxon>Formicinae</taxon>
        <taxon>Lasius</taxon>
        <taxon>Lasius</taxon>
    </lineage>
</organism>
<keyword evidence="3" id="KW-1185">Reference proteome</keyword>
<dbReference type="AlphaFoldDB" id="A0A0J7JZ74"/>
<evidence type="ECO:0000313" key="2">
    <source>
        <dbReference type="EMBL" id="KMQ83349.1"/>
    </source>
</evidence>
<dbReference type="PaxDb" id="67767-A0A0J7JZ74"/>
<feature type="region of interest" description="Disordered" evidence="1">
    <location>
        <begin position="1"/>
        <end position="30"/>
    </location>
</feature>
<protein>
    <submittedName>
        <fullName evidence="2">Putative tyrosyl-dna phosphodiesterase</fullName>
    </submittedName>
</protein>
<dbReference type="EMBL" id="LBMM01020179">
    <property type="protein sequence ID" value="KMQ83349.1"/>
    <property type="molecule type" value="Genomic_DNA"/>
</dbReference>
<evidence type="ECO:0000313" key="3">
    <source>
        <dbReference type="Proteomes" id="UP000036403"/>
    </source>
</evidence>
<feature type="compositionally biased region" description="Basic and acidic residues" evidence="1">
    <location>
        <begin position="1"/>
        <end position="11"/>
    </location>
</feature>
<accession>A0A0J7JZ74</accession>
<feature type="region of interest" description="Disordered" evidence="1">
    <location>
        <begin position="103"/>
        <end position="139"/>
    </location>
</feature>
<feature type="compositionally biased region" description="Low complexity" evidence="1">
    <location>
        <begin position="14"/>
        <end position="28"/>
    </location>
</feature>
<name>A0A0J7JZ74_LASNI</name>